<dbReference type="WBParaSite" id="Gr19_v10_g10563.t1">
    <property type="protein sequence ID" value="Gr19_v10_g10563.t1"/>
    <property type="gene ID" value="Gr19_v10_g10563"/>
</dbReference>
<keyword evidence="2" id="KW-1185">Reference proteome</keyword>
<sequence>MDKDNKLKRINAFNAAVAAYVRSAAGQSALAGLARATIRFEERRARYGQFPAGAADASGPPRGPVWPPVKAFSAAELIPFHNNAAFLHRVAANWRQTILEGHRNDAIGQAAYQAAFHGEYVPLTDAEYRAAMGMPRHAAPVLVDRHLPVLPVDGGAVQPAEHHAPASSLAQPSVIPAATATRRRHPNETIGTLGPSAPQRRRALSTDQQFERIKEGLIDIVARIAHLQSQHHNQPSTSQDRRRSKSPDFLFHRTPSPPFHLAAPHLQAWVPTQQEVQEGLAVANLFEEGMATANIESTGGHLPAAVSVDNVRQVQQAVIGSGNLRGLLGPPDPSRALRDRSLNRHVVVQRRAPSLQPLVAYVATDTIRAFWRLAGASGTADITEQQQQFATVTGSTGTADTTERQRQQFAKKF</sequence>
<proteinExistence type="predicted"/>
<feature type="compositionally biased region" description="Polar residues" evidence="1">
    <location>
        <begin position="229"/>
        <end position="238"/>
    </location>
</feature>
<evidence type="ECO:0000256" key="1">
    <source>
        <dbReference type="SAM" id="MobiDB-lite"/>
    </source>
</evidence>
<feature type="region of interest" description="Disordered" evidence="1">
    <location>
        <begin position="180"/>
        <end position="204"/>
    </location>
</feature>
<dbReference type="Proteomes" id="UP000887572">
    <property type="component" value="Unplaced"/>
</dbReference>
<organism evidence="2 3">
    <name type="scientific">Globodera rostochiensis</name>
    <name type="common">Golden nematode worm</name>
    <name type="synonym">Heterodera rostochiensis</name>
    <dbReference type="NCBI Taxonomy" id="31243"/>
    <lineage>
        <taxon>Eukaryota</taxon>
        <taxon>Metazoa</taxon>
        <taxon>Ecdysozoa</taxon>
        <taxon>Nematoda</taxon>
        <taxon>Chromadorea</taxon>
        <taxon>Rhabditida</taxon>
        <taxon>Tylenchina</taxon>
        <taxon>Tylenchomorpha</taxon>
        <taxon>Tylenchoidea</taxon>
        <taxon>Heteroderidae</taxon>
        <taxon>Heteroderinae</taxon>
        <taxon>Globodera</taxon>
    </lineage>
</organism>
<dbReference type="AlphaFoldDB" id="A0A914GTC1"/>
<accession>A0A914GTC1</accession>
<name>A0A914GTC1_GLORO</name>
<evidence type="ECO:0000313" key="2">
    <source>
        <dbReference type="Proteomes" id="UP000887572"/>
    </source>
</evidence>
<evidence type="ECO:0000313" key="3">
    <source>
        <dbReference type="WBParaSite" id="Gr19_v10_g10563.t1"/>
    </source>
</evidence>
<feature type="region of interest" description="Disordered" evidence="1">
    <location>
        <begin position="229"/>
        <end position="255"/>
    </location>
</feature>
<protein>
    <submittedName>
        <fullName evidence="3">Uncharacterized protein</fullName>
    </submittedName>
</protein>
<reference evidence="3" key="1">
    <citation type="submission" date="2022-11" db="UniProtKB">
        <authorList>
            <consortium name="WormBaseParasite"/>
        </authorList>
    </citation>
    <scope>IDENTIFICATION</scope>
</reference>